<reference evidence="2 3" key="1">
    <citation type="submission" date="2014-03" db="EMBL/GenBank/DDBJ databases">
        <title>The draft genome sequence of Thalassospira mesophila JCM 18969.</title>
        <authorList>
            <person name="Lai Q."/>
            <person name="Shao Z."/>
        </authorList>
    </citation>
    <scope>NUCLEOTIDE SEQUENCE [LARGE SCALE GENOMIC DNA]</scope>
    <source>
        <strain evidence="2 3">JCM 18969</strain>
    </source>
</reference>
<comment type="caution">
    <text evidence="2">The sequence shown here is derived from an EMBL/GenBank/DDBJ whole genome shotgun (WGS) entry which is preliminary data.</text>
</comment>
<dbReference type="SUPFAM" id="SSF52206">
    <property type="entry name" value="Hypothetical protein MTH538"/>
    <property type="match status" value="1"/>
</dbReference>
<dbReference type="InterPro" id="IPR036490">
    <property type="entry name" value="ThsB_TIR-like_sf"/>
</dbReference>
<sequence>MPALTKYQLFISHSWKYSERYTSMISLLDTASNFNYTNYSVPEDKAFDKMAKAELKKELTQQISPAQAIIIIGGMYINHSEWLQYEINEAIRMGKPILGVRPRGAKTMPLAVQSAATEVVNWSTASIVAGIRKIAL</sequence>
<accession>A0A1Y2KXV9</accession>
<evidence type="ECO:0000259" key="1">
    <source>
        <dbReference type="Pfam" id="PF08937"/>
    </source>
</evidence>
<name>A0A1Y2KXV9_9PROT</name>
<dbReference type="Gene3D" id="3.40.50.9200">
    <property type="entry name" value="Hypothetical protein MTH538"/>
    <property type="match status" value="1"/>
</dbReference>
<dbReference type="AlphaFoldDB" id="A0A1Y2KXV9"/>
<dbReference type="RefSeq" id="WP_085584171.1">
    <property type="nucleotide sequence ID" value="NZ_JFKA01000007.1"/>
</dbReference>
<dbReference type="Pfam" id="PF08937">
    <property type="entry name" value="ThsB_TIR"/>
    <property type="match status" value="1"/>
</dbReference>
<protein>
    <submittedName>
        <fullName evidence="2">Nuclease</fullName>
    </submittedName>
</protein>
<dbReference type="Proteomes" id="UP000193391">
    <property type="component" value="Unassembled WGS sequence"/>
</dbReference>
<dbReference type="InterPro" id="IPR015032">
    <property type="entry name" value="ThsB__TIR-like_domain"/>
</dbReference>
<evidence type="ECO:0000313" key="2">
    <source>
        <dbReference type="EMBL" id="OSQ37212.1"/>
    </source>
</evidence>
<proteinExistence type="predicted"/>
<dbReference type="OrthoDB" id="9811746at2"/>
<keyword evidence="3" id="KW-1185">Reference proteome</keyword>
<organism evidence="2 3">
    <name type="scientific">Thalassospira mesophila</name>
    <dbReference type="NCBI Taxonomy" id="1293891"/>
    <lineage>
        <taxon>Bacteria</taxon>
        <taxon>Pseudomonadati</taxon>
        <taxon>Pseudomonadota</taxon>
        <taxon>Alphaproteobacteria</taxon>
        <taxon>Rhodospirillales</taxon>
        <taxon>Thalassospiraceae</taxon>
        <taxon>Thalassospira</taxon>
    </lineage>
</organism>
<feature type="domain" description="Thoeris protein ThsB TIR-like" evidence="1">
    <location>
        <begin position="10"/>
        <end position="106"/>
    </location>
</feature>
<dbReference type="EMBL" id="JFKA01000007">
    <property type="protein sequence ID" value="OSQ37212.1"/>
    <property type="molecule type" value="Genomic_DNA"/>
</dbReference>
<evidence type="ECO:0000313" key="3">
    <source>
        <dbReference type="Proteomes" id="UP000193391"/>
    </source>
</evidence>
<gene>
    <name evidence="2" type="ORF">TMES_15495</name>
</gene>